<evidence type="ECO:0000256" key="1">
    <source>
        <dbReference type="SAM" id="MobiDB-lite"/>
    </source>
</evidence>
<feature type="compositionally biased region" description="Polar residues" evidence="1">
    <location>
        <begin position="335"/>
        <end position="344"/>
    </location>
</feature>
<dbReference type="Proteomes" id="UP001063166">
    <property type="component" value="Unassembled WGS sequence"/>
</dbReference>
<proteinExistence type="predicted"/>
<reference evidence="3" key="1">
    <citation type="submission" date="2022-07" db="EMBL/GenBank/DDBJ databases">
        <title>The genome of Lyophyllum shimeji provides insight into the initial evolution of ectomycorrhizal fungal genome.</title>
        <authorList>
            <person name="Kobayashi Y."/>
            <person name="Shibata T."/>
            <person name="Hirakawa H."/>
            <person name="Shigenobu S."/>
            <person name="Nishiyama T."/>
            <person name="Yamada A."/>
            <person name="Hasebe M."/>
            <person name="Kawaguchi M."/>
        </authorList>
    </citation>
    <scope>NUCLEOTIDE SEQUENCE</scope>
    <source>
        <strain evidence="3">AT787</strain>
    </source>
</reference>
<feature type="chain" id="PRO_5040109771" evidence="2">
    <location>
        <begin position="21"/>
        <end position="375"/>
    </location>
</feature>
<evidence type="ECO:0000256" key="2">
    <source>
        <dbReference type="SAM" id="SignalP"/>
    </source>
</evidence>
<feature type="region of interest" description="Disordered" evidence="1">
    <location>
        <begin position="122"/>
        <end position="220"/>
    </location>
</feature>
<name>A0A9P3PMK7_LYOSH</name>
<feature type="region of interest" description="Disordered" evidence="1">
    <location>
        <begin position="239"/>
        <end position="304"/>
    </location>
</feature>
<feature type="compositionally biased region" description="Low complexity" evidence="1">
    <location>
        <begin position="346"/>
        <end position="356"/>
    </location>
</feature>
<feature type="compositionally biased region" description="Basic residues" evidence="1">
    <location>
        <begin position="80"/>
        <end position="89"/>
    </location>
</feature>
<feature type="region of interest" description="Disordered" evidence="1">
    <location>
        <begin position="333"/>
        <end position="359"/>
    </location>
</feature>
<organism evidence="3 4">
    <name type="scientific">Lyophyllum shimeji</name>
    <name type="common">Hon-shimeji</name>
    <name type="synonym">Tricholoma shimeji</name>
    <dbReference type="NCBI Taxonomy" id="47721"/>
    <lineage>
        <taxon>Eukaryota</taxon>
        <taxon>Fungi</taxon>
        <taxon>Dikarya</taxon>
        <taxon>Basidiomycota</taxon>
        <taxon>Agaricomycotina</taxon>
        <taxon>Agaricomycetes</taxon>
        <taxon>Agaricomycetidae</taxon>
        <taxon>Agaricales</taxon>
        <taxon>Tricholomatineae</taxon>
        <taxon>Lyophyllaceae</taxon>
        <taxon>Lyophyllum</taxon>
    </lineage>
</organism>
<sequence>MKYSQAVLVACVGGAALASALPNHEHHAGTPAPAPKSRLQRAGSKMGKAAVLAGTFANKATGMTTYPSDQNSGSSVVRRSPTRGAKRTKAKDFGDSVFQGAGGGQALAENLGSIADLASQNFGDSSVWPRGPPDGDTPASTNPSSKPSPEPANPAAEAHGHHQGAHRGGGQHAGGGRKNRKQWKNMSPGEKELWKQRHRKHSSGSRHGPAPAAASVSSRDLEDEVWARALDKLDMLLARGPSRADPPPAGDPPSQHGSGPNPSGGRKHIHLTPEEKALRKQRKAAKLAGHAGQTPAPAHSHSSRDFEDLAEYLEARGIFHVLKNVVTGKLKHASPSISVPTQPTEDAAPSDPSAAPRGFLEDLDARDFYEIDELD</sequence>
<dbReference type="OrthoDB" id="3070314at2759"/>
<accession>A0A9P3PMK7</accession>
<comment type="caution">
    <text evidence="3">The sequence shown here is derived from an EMBL/GenBank/DDBJ whole genome shotgun (WGS) entry which is preliminary data.</text>
</comment>
<feature type="signal peptide" evidence="2">
    <location>
        <begin position="1"/>
        <end position="20"/>
    </location>
</feature>
<dbReference type="AlphaFoldDB" id="A0A9P3PMK7"/>
<feature type="region of interest" description="Disordered" evidence="1">
    <location>
        <begin position="61"/>
        <end position="96"/>
    </location>
</feature>
<keyword evidence="4" id="KW-1185">Reference proteome</keyword>
<protein>
    <submittedName>
        <fullName evidence="3">Uncharacterized protein</fullName>
    </submittedName>
</protein>
<evidence type="ECO:0000313" key="4">
    <source>
        <dbReference type="Proteomes" id="UP001063166"/>
    </source>
</evidence>
<feature type="compositionally biased region" description="Polar residues" evidence="1">
    <location>
        <begin position="61"/>
        <end position="77"/>
    </location>
</feature>
<keyword evidence="2" id="KW-0732">Signal</keyword>
<gene>
    <name evidence="3" type="ORF">LshimejAT787_0602820</name>
</gene>
<dbReference type="EMBL" id="BRPK01000006">
    <property type="protein sequence ID" value="GLB39120.1"/>
    <property type="molecule type" value="Genomic_DNA"/>
</dbReference>
<feature type="region of interest" description="Disordered" evidence="1">
    <location>
        <begin position="24"/>
        <end position="44"/>
    </location>
</feature>
<evidence type="ECO:0000313" key="3">
    <source>
        <dbReference type="EMBL" id="GLB39120.1"/>
    </source>
</evidence>